<dbReference type="Proteomes" id="UP000193380">
    <property type="component" value="Unassembled WGS sequence"/>
</dbReference>
<evidence type="ECO:0000256" key="3">
    <source>
        <dbReference type="SAM" id="Phobius"/>
    </source>
</evidence>
<dbReference type="FunFam" id="2.60.40.10:FF:001932">
    <property type="entry name" value="Neural cell adhesion molecule 1a"/>
    <property type="match status" value="1"/>
</dbReference>
<gene>
    <name evidence="5" type="ORF">GSONMT00021607001</name>
</gene>
<keyword evidence="1" id="KW-0677">Repeat</keyword>
<keyword evidence="3" id="KW-0812">Transmembrane</keyword>
<dbReference type="AlphaFoldDB" id="A0A060XBR4"/>
<protein>
    <recommendedName>
        <fullName evidence="4">Fibronectin type-III domain-containing protein</fullName>
    </recommendedName>
</protein>
<dbReference type="SUPFAM" id="SSF49265">
    <property type="entry name" value="Fibronectin type III"/>
    <property type="match status" value="1"/>
</dbReference>
<dbReference type="CDD" id="cd00063">
    <property type="entry name" value="FN3"/>
    <property type="match status" value="2"/>
</dbReference>
<dbReference type="InterPro" id="IPR003961">
    <property type="entry name" value="FN3_dom"/>
</dbReference>
<dbReference type="SMART" id="SM00060">
    <property type="entry name" value="FN3"/>
    <property type="match status" value="2"/>
</dbReference>
<reference evidence="5" key="2">
    <citation type="submission" date="2014-03" db="EMBL/GenBank/DDBJ databases">
        <authorList>
            <person name="Genoscope - CEA"/>
        </authorList>
    </citation>
    <scope>NUCLEOTIDE SEQUENCE</scope>
</reference>
<dbReference type="InterPro" id="IPR050964">
    <property type="entry name" value="Striated_Muscle_Regulatory"/>
</dbReference>
<dbReference type="InterPro" id="IPR036116">
    <property type="entry name" value="FN3_sf"/>
</dbReference>
<dbReference type="Gene3D" id="2.60.40.10">
    <property type="entry name" value="Immunoglobulins"/>
    <property type="match status" value="2"/>
</dbReference>
<accession>A0A060XBR4</accession>
<feature type="transmembrane region" description="Helical" evidence="3">
    <location>
        <begin position="20"/>
        <end position="39"/>
    </location>
</feature>
<organism evidence="5 6">
    <name type="scientific">Oncorhynchus mykiss</name>
    <name type="common">Rainbow trout</name>
    <name type="synonym">Salmo gairdneri</name>
    <dbReference type="NCBI Taxonomy" id="8022"/>
    <lineage>
        <taxon>Eukaryota</taxon>
        <taxon>Metazoa</taxon>
        <taxon>Chordata</taxon>
        <taxon>Craniata</taxon>
        <taxon>Vertebrata</taxon>
        <taxon>Euteleostomi</taxon>
        <taxon>Actinopterygii</taxon>
        <taxon>Neopterygii</taxon>
        <taxon>Teleostei</taxon>
        <taxon>Protacanthopterygii</taxon>
        <taxon>Salmoniformes</taxon>
        <taxon>Salmonidae</taxon>
        <taxon>Salmoninae</taxon>
        <taxon>Oncorhynchus</taxon>
    </lineage>
</organism>
<name>A0A060XBR4_ONCMY</name>
<dbReference type="PROSITE" id="PS50853">
    <property type="entry name" value="FN3"/>
    <property type="match status" value="2"/>
</dbReference>
<proteinExistence type="predicted"/>
<evidence type="ECO:0000259" key="4">
    <source>
        <dbReference type="PROSITE" id="PS50853"/>
    </source>
</evidence>
<dbReference type="InterPro" id="IPR013783">
    <property type="entry name" value="Ig-like_fold"/>
</dbReference>
<dbReference type="EMBL" id="FR905186">
    <property type="protein sequence ID" value="CDQ76926.1"/>
    <property type="molecule type" value="Genomic_DNA"/>
</dbReference>
<evidence type="ECO:0000313" key="6">
    <source>
        <dbReference type="Proteomes" id="UP000193380"/>
    </source>
</evidence>
<feature type="region of interest" description="Disordered" evidence="2">
    <location>
        <begin position="216"/>
        <end position="237"/>
    </location>
</feature>
<keyword evidence="3" id="KW-1133">Transmembrane helix</keyword>
<feature type="domain" description="Fibronectin type-III" evidence="4">
    <location>
        <begin position="116"/>
        <end position="212"/>
    </location>
</feature>
<dbReference type="STRING" id="8022.A0A060XBR4"/>
<dbReference type="PANTHER" id="PTHR13817">
    <property type="entry name" value="TITIN"/>
    <property type="match status" value="1"/>
</dbReference>
<evidence type="ECO:0000256" key="1">
    <source>
        <dbReference type="ARBA" id="ARBA00022737"/>
    </source>
</evidence>
<dbReference type="PaxDb" id="8022-A0A060XBR4"/>
<keyword evidence="3" id="KW-0472">Membrane</keyword>
<evidence type="ECO:0000313" key="5">
    <source>
        <dbReference type="EMBL" id="CDQ76926.1"/>
    </source>
</evidence>
<reference evidence="5" key="1">
    <citation type="journal article" date="2014" name="Nat. Commun.">
        <title>The rainbow trout genome provides novel insights into evolution after whole-genome duplication in vertebrates.</title>
        <authorList>
            <person name="Berthelot C."/>
            <person name="Brunet F."/>
            <person name="Chalopin D."/>
            <person name="Juanchich A."/>
            <person name="Bernard M."/>
            <person name="Noel B."/>
            <person name="Bento P."/>
            <person name="Da Silva C."/>
            <person name="Labadie K."/>
            <person name="Alberti A."/>
            <person name="Aury J.M."/>
            <person name="Louis A."/>
            <person name="Dehais P."/>
            <person name="Bardou P."/>
            <person name="Montfort J."/>
            <person name="Klopp C."/>
            <person name="Cabau C."/>
            <person name="Gaspin C."/>
            <person name="Thorgaard G.H."/>
            <person name="Boussaha M."/>
            <person name="Quillet E."/>
            <person name="Guyomard R."/>
            <person name="Galiana D."/>
            <person name="Bobe J."/>
            <person name="Volff J.N."/>
            <person name="Genet C."/>
            <person name="Wincker P."/>
            <person name="Jaillon O."/>
            <person name="Roest Crollius H."/>
            <person name="Guiguen Y."/>
        </authorList>
    </citation>
    <scope>NUCLEOTIDE SEQUENCE [LARGE SCALE GENOMIC DNA]</scope>
</reference>
<dbReference type="Pfam" id="PF00041">
    <property type="entry name" value="fn3"/>
    <property type="match status" value="2"/>
</dbReference>
<dbReference type="PANTHER" id="PTHR13817:SF96">
    <property type="entry name" value="NEURAL CELL ADHESION MOLECULE 1"/>
    <property type="match status" value="1"/>
</dbReference>
<evidence type="ECO:0000256" key="2">
    <source>
        <dbReference type="SAM" id="MobiDB-lite"/>
    </source>
</evidence>
<feature type="domain" description="Fibronectin type-III" evidence="4">
    <location>
        <begin position="27"/>
        <end position="114"/>
    </location>
</feature>
<sequence>MYVMTNNYSLRGLLYKEYVLFFILHSIFSPYTFTIVMADKFTLSRLYIYIDIEMASLLWMCQYLYFSIVSSGALSEVTITGLKPETNYEVKMSAINGKGEGETSPAVVFKTEPVREPEPPKLEGTLQTKGNSLKVNWLKQDDGGSPITHYLVRYKPKHQADWKPEIRLPGGSEYVVLSGLEWNTEYDVFVVAENQQGKSQPGTLTIRISPEPAAIPGTPPCTRHPAPGTHTGTATHS</sequence>